<dbReference type="WBParaSite" id="ACAC_0000332901-mRNA-1">
    <property type="protein sequence ID" value="ACAC_0000332901-mRNA-1"/>
    <property type="gene ID" value="ACAC_0000332901"/>
</dbReference>
<protein>
    <submittedName>
        <fullName evidence="2">Levansucrase</fullName>
    </submittedName>
</protein>
<dbReference type="Proteomes" id="UP000035642">
    <property type="component" value="Unassembled WGS sequence"/>
</dbReference>
<name>A0A0K0CZX8_ANGCA</name>
<proteinExistence type="predicted"/>
<accession>A0A0K0CZX8</accession>
<reference evidence="1" key="1">
    <citation type="submission" date="2012-09" db="EMBL/GenBank/DDBJ databases">
        <authorList>
            <person name="Martin A.A."/>
        </authorList>
    </citation>
    <scope>NUCLEOTIDE SEQUENCE</scope>
</reference>
<organism evidence="1 2">
    <name type="scientific">Angiostrongylus cantonensis</name>
    <name type="common">Rat lungworm</name>
    <dbReference type="NCBI Taxonomy" id="6313"/>
    <lineage>
        <taxon>Eukaryota</taxon>
        <taxon>Metazoa</taxon>
        <taxon>Ecdysozoa</taxon>
        <taxon>Nematoda</taxon>
        <taxon>Chromadorea</taxon>
        <taxon>Rhabditida</taxon>
        <taxon>Rhabditina</taxon>
        <taxon>Rhabditomorpha</taxon>
        <taxon>Strongyloidea</taxon>
        <taxon>Metastrongylidae</taxon>
        <taxon>Angiostrongylus</taxon>
    </lineage>
</organism>
<keyword evidence="1" id="KW-1185">Reference proteome</keyword>
<dbReference type="AlphaFoldDB" id="A0A0K0CZX8"/>
<sequence length="80" mass="8557">MLIVPGPNPRVASKTVRKYLAVHCVVCGHTSLAGVPQISGPVLNWDVIDITVAAEASFTPDFKFDIEHGSYSDYTVEPGA</sequence>
<evidence type="ECO:0000313" key="1">
    <source>
        <dbReference type="Proteomes" id="UP000035642"/>
    </source>
</evidence>
<reference evidence="2" key="2">
    <citation type="submission" date="2017-02" db="UniProtKB">
        <authorList>
            <consortium name="WormBaseParasite"/>
        </authorList>
    </citation>
    <scope>IDENTIFICATION</scope>
</reference>
<evidence type="ECO:0000313" key="2">
    <source>
        <dbReference type="WBParaSite" id="ACAC_0000332901-mRNA-1"/>
    </source>
</evidence>